<dbReference type="InterPro" id="IPR038063">
    <property type="entry name" value="Transpep_catalytic_dom"/>
</dbReference>
<comment type="caution">
    <text evidence="2">The sequence shown here is derived from an EMBL/GenBank/DDBJ whole genome shotgun (WGS) entry which is preliminary data.</text>
</comment>
<dbReference type="Gene3D" id="2.40.440.10">
    <property type="entry name" value="L,D-transpeptidase catalytic domain-like"/>
    <property type="match status" value="1"/>
</dbReference>
<dbReference type="RefSeq" id="WP_345636697.1">
    <property type="nucleotide sequence ID" value="NZ_BAABJQ010000029.1"/>
</dbReference>
<name>A0ABP9SJ25_9ACTN</name>
<proteinExistence type="predicted"/>
<dbReference type="Proteomes" id="UP001501570">
    <property type="component" value="Unassembled WGS sequence"/>
</dbReference>
<keyword evidence="3" id="KW-1185">Reference proteome</keyword>
<evidence type="ECO:0000313" key="3">
    <source>
        <dbReference type="Proteomes" id="UP001501570"/>
    </source>
</evidence>
<gene>
    <name evidence="2" type="ORF">GCM10023322_68080</name>
</gene>
<sequence>MDARYAERFTNEGGYIHATPWSVGDQGHDNVSHGRANPSMRNAEWV</sequence>
<feature type="region of interest" description="Disordered" evidence="1">
    <location>
        <begin position="16"/>
        <end position="46"/>
    </location>
</feature>
<evidence type="ECO:0000256" key="1">
    <source>
        <dbReference type="SAM" id="MobiDB-lite"/>
    </source>
</evidence>
<evidence type="ECO:0000313" key="2">
    <source>
        <dbReference type="EMBL" id="GAA5197254.1"/>
    </source>
</evidence>
<organism evidence="2 3">
    <name type="scientific">Rugosimonospora acidiphila</name>
    <dbReference type="NCBI Taxonomy" id="556531"/>
    <lineage>
        <taxon>Bacteria</taxon>
        <taxon>Bacillati</taxon>
        <taxon>Actinomycetota</taxon>
        <taxon>Actinomycetes</taxon>
        <taxon>Micromonosporales</taxon>
        <taxon>Micromonosporaceae</taxon>
        <taxon>Rugosimonospora</taxon>
    </lineage>
</organism>
<dbReference type="SUPFAM" id="SSF141523">
    <property type="entry name" value="L,D-transpeptidase catalytic domain-like"/>
    <property type="match status" value="1"/>
</dbReference>
<dbReference type="EMBL" id="BAABJQ010000029">
    <property type="protein sequence ID" value="GAA5197254.1"/>
    <property type="molecule type" value="Genomic_DNA"/>
</dbReference>
<reference evidence="3" key="1">
    <citation type="journal article" date="2019" name="Int. J. Syst. Evol. Microbiol.">
        <title>The Global Catalogue of Microorganisms (GCM) 10K type strain sequencing project: providing services to taxonomists for standard genome sequencing and annotation.</title>
        <authorList>
            <consortium name="The Broad Institute Genomics Platform"/>
            <consortium name="The Broad Institute Genome Sequencing Center for Infectious Disease"/>
            <person name="Wu L."/>
            <person name="Ma J."/>
        </authorList>
    </citation>
    <scope>NUCLEOTIDE SEQUENCE [LARGE SCALE GENOMIC DNA]</scope>
    <source>
        <strain evidence="3">JCM 18304</strain>
    </source>
</reference>
<protein>
    <submittedName>
        <fullName evidence="2">Uncharacterized protein</fullName>
    </submittedName>
</protein>
<accession>A0ABP9SJ25</accession>